<accession>A0A402CBI3</accession>
<dbReference type="RefSeq" id="WP_124393117.1">
    <property type="nucleotide sequence ID" value="NZ_BHYM01000038.1"/>
</dbReference>
<feature type="transmembrane region" description="Helical" evidence="1">
    <location>
        <begin position="20"/>
        <end position="37"/>
    </location>
</feature>
<proteinExistence type="predicted"/>
<keyword evidence="1" id="KW-0472">Membrane</keyword>
<dbReference type="AlphaFoldDB" id="A0A402CBI3"/>
<evidence type="ECO:0000256" key="1">
    <source>
        <dbReference type="SAM" id="Phobius"/>
    </source>
</evidence>
<keyword evidence="1" id="KW-1133">Transmembrane helix</keyword>
<dbReference type="EMBL" id="BHYM01000038">
    <property type="protein sequence ID" value="GCE40956.1"/>
    <property type="molecule type" value="Genomic_DNA"/>
</dbReference>
<keyword evidence="1" id="KW-0812">Transmembrane</keyword>
<evidence type="ECO:0000313" key="3">
    <source>
        <dbReference type="Proteomes" id="UP000287519"/>
    </source>
</evidence>
<comment type="caution">
    <text evidence="2">The sequence shown here is derived from an EMBL/GenBank/DDBJ whole genome shotgun (WGS) entry which is preliminary data.</text>
</comment>
<dbReference type="Proteomes" id="UP000287519">
    <property type="component" value="Unassembled WGS sequence"/>
</dbReference>
<dbReference type="OrthoDB" id="9972252at2"/>
<protein>
    <submittedName>
        <fullName evidence="2">Uncharacterized protein</fullName>
    </submittedName>
</protein>
<sequence>MILAEAAADSQWWENALTPIGYIIAAAIAAGVAVRLARKTPHENLKALTDIYVELPSAVDERAVIEKAIQQELDKLEALSKARDKPGFQGRLEYFYQRAQWSWWSWVIILTFAAYFVYQSFWGSLAP</sequence>
<feature type="transmembrane region" description="Helical" evidence="1">
    <location>
        <begin position="101"/>
        <end position="118"/>
    </location>
</feature>
<name>A0A402CBI3_RHOWR</name>
<evidence type="ECO:0000313" key="2">
    <source>
        <dbReference type="EMBL" id="GCE40956.1"/>
    </source>
</evidence>
<gene>
    <name evidence="2" type="ORF">Rhow_004599</name>
</gene>
<reference evidence="2 3" key="1">
    <citation type="submission" date="2018-11" db="EMBL/GenBank/DDBJ databases">
        <title>Microbial catabolism of amino acid.</title>
        <authorList>
            <person name="Hibi M."/>
            <person name="Ogawa J."/>
        </authorList>
    </citation>
    <scope>NUCLEOTIDE SEQUENCE [LARGE SCALE GENOMIC DNA]</scope>
    <source>
        <strain evidence="2 3">C31-06</strain>
    </source>
</reference>
<organism evidence="2 3">
    <name type="scientific">Rhodococcus wratislaviensis</name>
    <name type="common">Tsukamurella wratislaviensis</name>
    <dbReference type="NCBI Taxonomy" id="44752"/>
    <lineage>
        <taxon>Bacteria</taxon>
        <taxon>Bacillati</taxon>
        <taxon>Actinomycetota</taxon>
        <taxon>Actinomycetes</taxon>
        <taxon>Mycobacteriales</taxon>
        <taxon>Nocardiaceae</taxon>
        <taxon>Rhodococcus</taxon>
    </lineage>
</organism>
<keyword evidence="3" id="KW-1185">Reference proteome</keyword>